<keyword evidence="6 7" id="KW-0131">Cell cycle</keyword>
<dbReference type="GO" id="GO:0006974">
    <property type="term" value="P:DNA damage response"/>
    <property type="evidence" value="ECO:0007669"/>
    <property type="project" value="UniProtKB-KW"/>
</dbReference>
<accession>A0A5J5EUA2</accession>
<proteinExistence type="inferred from homology"/>
<evidence type="ECO:0000256" key="2">
    <source>
        <dbReference type="ARBA" id="ARBA00006075"/>
    </source>
</evidence>
<evidence type="ECO:0000256" key="5">
    <source>
        <dbReference type="ARBA" id="ARBA00023242"/>
    </source>
</evidence>
<comment type="function">
    <text evidence="7">Plays an important role in the control of DNA replication and the maintenance of replication fork stability.</text>
</comment>
<dbReference type="GO" id="GO:0031298">
    <property type="term" value="C:replication fork protection complex"/>
    <property type="evidence" value="ECO:0007669"/>
    <property type="project" value="TreeGrafter"/>
</dbReference>
<dbReference type="EMBL" id="VXIS01000132">
    <property type="protein sequence ID" value="KAA8902476.1"/>
    <property type="molecule type" value="Genomic_DNA"/>
</dbReference>
<feature type="compositionally biased region" description="Acidic residues" evidence="8">
    <location>
        <begin position="291"/>
        <end position="300"/>
    </location>
</feature>
<feature type="region of interest" description="Disordered" evidence="8">
    <location>
        <begin position="291"/>
        <end position="330"/>
    </location>
</feature>
<feature type="region of interest" description="Disordered" evidence="8">
    <location>
        <begin position="152"/>
        <end position="277"/>
    </location>
</feature>
<dbReference type="InterPro" id="IPR012923">
    <property type="entry name" value="Csm3"/>
</dbReference>
<dbReference type="GO" id="GO:0043111">
    <property type="term" value="P:replication fork arrest"/>
    <property type="evidence" value="ECO:0007669"/>
    <property type="project" value="TreeGrafter"/>
</dbReference>
<feature type="compositionally biased region" description="Basic and acidic residues" evidence="8">
    <location>
        <begin position="226"/>
        <end position="245"/>
    </location>
</feature>
<comment type="similarity">
    <text evidence="2 7">Belongs to the CSM3 family.</text>
</comment>
<evidence type="ECO:0000256" key="7">
    <source>
        <dbReference type="RuleBase" id="RU366049"/>
    </source>
</evidence>
<dbReference type="GO" id="GO:0000076">
    <property type="term" value="P:DNA replication checkpoint signaling"/>
    <property type="evidence" value="ECO:0007669"/>
    <property type="project" value="UniProtKB-UniRule"/>
</dbReference>
<dbReference type="Proteomes" id="UP000326924">
    <property type="component" value="Unassembled WGS sequence"/>
</dbReference>
<sequence length="330" mass="36911">MAASNNIDEDMDDLFDYDVDIGELDISVPEPPPLPVVTPGKKDDDILGLDKEVRVRRKRVTVKLDEQRLLSINGLPKLRKEAPKKLKFKGKGHEYQDATRLLSYYQLWADDLFKKAKFRDTLQIIEKLGHTRTVRNAREDWIREAIGEKRDKSDMKDLHDRDATAAGEKGKEKAADAESDDDELYAPPPPKRRDAPADPTALFLGGAPDSDDDEMEMDNFDEAELEEIRLEAEGRKASRSQDKGKAPAAAPTEEEVEAWEALESSEQAKAPPARDEFEDDLAALEAIEAMEAYEEAESGETGEAKSKPAPAEDDFEDEWEAMEAMGAFDG</sequence>
<evidence type="ECO:0000256" key="1">
    <source>
        <dbReference type="ARBA" id="ARBA00004123"/>
    </source>
</evidence>
<dbReference type="OrthoDB" id="437078at2759"/>
<reference evidence="10 11" key="1">
    <citation type="submission" date="2019-09" db="EMBL/GenBank/DDBJ databases">
        <title>Draft genome of the ectomycorrhizal ascomycete Sphaerosporella brunnea.</title>
        <authorList>
            <consortium name="DOE Joint Genome Institute"/>
            <person name="Benucci G.M."/>
            <person name="Marozzi G."/>
            <person name="Antonielli L."/>
            <person name="Sanchez S."/>
            <person name="Marco P."/>
            <person name="Wang X."/>
            <person name="Falini L.B."/>
            <person name="Barry K."/>
            <person name="Haridas S."/>
            <person name="Lipzen A."/>
            <person name="Labutti K."/>
            <person name="Grigoriev I.V."/>
            <person name="Murat C."/>
            <person name="Martin F."/>
            <person name="Albertini E."/>
            <person name="Donnini D."/>
            <person name="Bonito G."/>
        </authorList>
    </citation>
    <scope>NUCLEOTIDE SEQUENCE [LARGE SCALE GENOMIC DNA]</scope>
    <source>
        <strain evidence="10 11">Sb_GMNB300</strain>
    </source>
</reference>
<dbReference type="PANTHER" id="PTHR13220:SF11">
    <property type="entry name" value="TIMELESS-INTERACTING PROTEIN"/>
    <property type="match status" value="1"/>
</dbReference>
<dbReference type="GO" id="GO:0031297">
    <property type="term" value="P:replication fork processing"/>
    <property type="evidence" value="ECO:0007669"/>
    <property type="project" value="UniProtKB-UniRule"/>
</dbReference>
<evidence type="ECO:0000256" key="6">
    <source>
        <dbReference type="ARBA" id="ARBA00023306"/>
    </source>
</evidence>
<dbReference type="AlphaFoldDB" id="A0A5J5EUA2"/>
<dbReference type="Pfam" id="PF07962">
    <property type="entry name" value="Swi3"/>
    <property type="match status" value="1"/>
</dbReference>
<keyword evidence="3 7" id="KW-0227">DNA damage</keyword>
<evidence type="ECO:0000256" key="3">
    <source>
        <dbReference type="ARBA" id="ARBA00022763"/>
    </source>
</evidence>
<protein>
    <recommendedName>
        <fullName evidence="7">Chromosome segregation in meiosis protein</fullName>
    </recommendedName>
</protein>
<dbReference type="GO" id="GO:0003677">
    <property type="term" value="F:DNA binding"/>
    <property type="evidence" value="ECO:0007669"/>
    <property type="project" value="TreeGrafter"/>
</dbReference>
<evidence type="ECO:0000313" key="11">
    <source>
        <dbReference type="Proteomes" id="UP000326924"/>
    </source>
</evidence>
<evidence type="ECO:0000313" key="10">
    <source>
        <dbReference type="EMBL" id="KAA8902476.1"/>
    </source>
</evidence>
<feature type="compositionally biased region" description="Acidic residues" evidence="8">
    <location>
        <begin position="209"/>
        <end position="225"/>
    </location>
</feature>
<comment type="subcellular location">
    <subcellularLocation>
        <location evidence="1 7">Nucleus</location>
    </subcellularLocation>
</comment>
<dbReference type="PANTHER" id="PTHR13220">
    <property type="entry name" value="TIMELESS INTERACTING-RELATED"/>
    <property type="match status" value="1"/>
</dbReference>
<organism evidence="10 11">
    <name type="scientific">Sphaerosporella brunnea</name>
    <dbReference type="NCBI Taxonomy" id="1250544"/>
    <lineage>
        <taxon>Eukaryota</taxon>
        <taxon>Fungi</taxon>
        <taxon>Dikarya</taxon>
        <taxon>Ascomycota</taxon>
        <taxon>Pezizomycotina</taxon>
        <taxon>Pezizomycetes</taxon>
        <taxon>Pezizales</taxon>
        <taxon>Pyronemataceae</taxon>
        <taxon>Sphaerosporella</taxon>
    </lineage>
</organism>
<comment type="caution">
    <text evidence="10">The sequence shown here is derived from an EMBL/GenBank/DDBJ whole genome shotgun (WGS) entry which is preliminary data.</text>
</comment>
<evidence type="ECO:0000256" key="4">
    <source>
        <dbReference type="ARBA" id="ARBA00022880"/>
    </source>
</evidence>
<feature type="compositionally biased region" description="Acidic residues" evidence="8">
    <location>
        <begin position="311"/>
        <end position="321"/>
    </location>
</feature>
<keyword evidence="11" id="KW-1185">Reference proteome</keyword>
<keyword evidence="4" id="KW-0236">DNA replication inhibitor</keyword>
<keyword evidence="5 7" id="KW-0539">Nucleus</keyword>
<feature type="domain" description="Chromosome segregation in meiosis protein 3" evidence="9">
    <location>
        <begin position="63"/>
        <end position="144"/>
    </location>
</feature>
<name>A0A5J5EUA2_9PEZI</name>
<gene>
    <name evidence="10" type="ORF">FN846DRAFT_908559</name>
</gene>
<feature type="compositionally biased region" description="Basic and acidic residues" evidence="8">
    <location>
        <begin position="152"/>
        <end position="176"/>
    </location>
</feature>
<dbReference type="InterPro" id="IPR040038">
    <property type="entry name" value="TIPIN/Csm3/Swi3"/>
</dbReference>
<evidence type="ECO:0000256" key="8">
    <source>
        <dbReference type="SAM" id="MobiDB-lite"/>
    </source>
</evidence>
<dbReference type="InParanoid" id="A0A5J5EUA2"/>
<evidence type="ECO:0000259" key="9">
    <source>
        <dbReference type="Pfam" id="PF07962"/>
    </source>
</evidence>